<feature type="domain" description="Lcl C-terminal" evidence="3">
    <location>
        <begin position="546"/>
        <end position="657"/>
    </location>
</feature>
<organism evidence="4 5">
    <name type="scientific">Leptospira tipperaryensis</name>
    <dbReference type="NCBI Taxonomy" id="2564040"/>
    <lineage>
        <taxon>Bacteria</taxon>
        <taxon>Pseudomonadati</taxon>
        <taxon>Spirochaetota</taxon>
        <taxon>Spirochaetia</taxon>
        <taxon>Leptospirales</taxon>
        <taxon>Leptospiraceae</taxon>
        <taxon>Leptospira</taxon>
    </lineage>
</organism>
<keyword evidence="2" id="KW-0472">Membrane</keyword>
<keyword evidence="5" id="KW-1185">Reference proteome</keyword>
<reference evidence="4 5" key="1">
    <citation type="submission" date="2016-04" db="EMBL/GenBank/DDBJ databases">
        <title>Complete genome seqeunce of Leptospira alstonii serovar Room22.</title>
        <authorList>
            <person name="Nally J.E."/>
            <person name="Bayles D.O."/>
            <person name="Hurley D."/>
            <person name="Fanning S."/>
            <person name="McMahon B.J."/>
            <person name="Arent Z."/>
        </authorList>
    </citation>
    <scope>NUCLEOTIDE SEQUENCE [LARGE SCALE GENOMIC DNA]</scope>
    <source>
        <strain evidence="4 5">GWTS #1</strain>
    </source>
</reference>
<dbReference type="AlphaFoldDB" id="A0A1D7UZ20"/>
<protein>
    <recommendedName>
        <fullName evidence="3">Lcl C-terminal domain-containing protein</fullName>
    </recommendedName>
</protein>
<sequence length="727" mass="77662">MKEQNLPFHFFILFFWKIGFLPLILLFGFSNCLTEKGKQNQSIFFFPSGITLAPPLKGSLTYSSSNPIYVSGQTGAIEYVDVQWSSSMRGSYQIRYGSTNCSDGNLDSSGSVSASTSTTSRIHATAGVVALNPGNNSVRICLFDAVGSTLWDSYSLTATRDDSAPTVTFTPSAGTYGSSAPSVSISCTDTGNSGCYKTAYRTDGTSASISNTGTAGSGSSLFSSAITLSNNTTTNFSALAVDRAGNVGSTNSASYVVAFGNPTITIVSLSKSIIKNSDNSTLRWKSDIAGNYSIRVGGSDCSTGTSLSTGSATANTNVDYVVSGTDLVAGANTLRVCLTTAGSNLGTSSTAITRDDVAPQVIAVSPVLTPNSTAYALSVTQRIFSLTFNEDMDTSSTPNPQHRDQTTGGDPEIKWPGAIGSWSADKRTYTLDIRSNLPEWHKFYLLYNSLSFKDIAGNVVVSSPTVSVVSGNISLNYGTINDTRNLLTSDTRQTLCTDVNGITIACAGTGQDGESNVLTSGLLAPGFLTGFPNDFVTVDTKNLRYWKTCLYDYEWNGTTCVKTCAVDQIWDGTTCVTDLGNPYKTFNRSIEDCSKLNMRNSGNGYAGKKSWRVPTLAEYYTILEYEGSIGNEVIPETYFPGVLRNNYQRYWTSTNAITISASNRASLSPAIDPLSNGPINYAAISSLQSWGAWSVSVFGGVTQPNNKLKDTSWNWPSYNFTSLCIAD</sequence>
<dbReference type="Proteomes" id="UP000094197">
    <property type="component" value="Chromosome 1"/>
</dbReference>
<dbReference type="RefSeq" id="WP_069608051.1">
    <property type="nucleotide sequence ID" value="NZ_CP015217.1"/>
</dbReference>
<evidence type="ECO:0000256" key="2">
    <source>
        <dbReference type="SAM" id="Phobius"/>
    </source>
</evidence>
<gene>
    <name evidence="4" type="ORF">A0128_13840</name>
</gene>
<feature type="compositionally biased region" description="Polar residues" evidence="1">
    <location>
        <begin position="390"/>
        <end position="400"/>
    </location>
</feature>
<evidence type="ECO:0000256" key="1">
    <source>
        <dbReference type="SAM" id="MobiDB-lite"/>
    </source>
</evidence>
<feature type="region of interest" description="Disordered" evidence="1">
    <location>
        <begin position="390"/>
        <end position="414"/>
    </location>
</feature>
<dbReference type="EMBL" id="CP015217">
    <property type="protein sequence ID" value="AOP34833.1"/>
    <property type="molecule type" value="Genomic_DNA"/>
</dbReference>
<evidence type="ECO:0000259" key="3">
    <source>
        <dbReference type="Pfam" id="PF07603"/>
    </source>
</evidence>
<dbReference type="Pfam" id="PF07603">
    <property type="entry name" value="Lcl_C"/>
    <property type="match status" value="1"/>
</dbReference>
<proteinExistence type="predicted"/>
<feature type="transmembrane region" description="Helical" evidence="2">
    <location>
        <begin position="7"/>
        <end position="29"/>
    </location>
</feature>
<name>A0A1D7UZ20_9LEPT</name>
<keyword evidence="2" id="KW-0812">Transmembrane</keyword>
<evidence type="ECO:0000313" key="5">
    <source>
        <dbReference type="Proteomes" id="UP000094197"/>
    </source>
</evidence>
<dbReference type="KEGG" id="laj:A0128_13840"/>
<accession>A0A1D7UZ20</accession>
<dbReference type="InterPro" id="IPR011460">
    <property type="entry name" value="Lcl_C"/>
</dbReference>
<dbReference type="OrthoDB" id="343463at2"/>
<evidence type="ECO:0000313" key="4">
    <source>
        <dbReference type="EMBL" id="AOP34833.1"/>
    </source>
</evidence>
<keyword evidence="2" id="KW-1133">Transmembrane helix</keyword>